<organism evidence="1 2">
    <name type="scientific">Lasius niger</name>
    <name type="common">Black garden ant</name>
    <dbReference type="NCBI Taxonomy" id="67767"/>
    <lineage>
        <taxon>Eukaryota</taxon>
        <taxon>Metazoa</taxon>
        <taxon>Ecdysozoa</taxon>
        <taxon>Arthropoda</taxon>
        <taxon>Hexapoda</taxon>
        <taxon>Insecta</taxon>
        <taxon>Pterygota</taxon>
        <taxon>Neoptera</taxon>
        <taxon>Endopterygota</taxon>
        <taxon>Hymenoptera</taxon>
        <taxon>Apocrita</taxon>
        <taxon>Aculeata</taxon>
        <taxon>Formicoidea</taxon>
        <taxon>Formicidae</taxon>
        <taxon>Formicinae</taxon>
        <taxon>Lasius</taxon>
        <taxon>Lasius</taxon>
    </lineage>
</organism>
<protein>
    <submittedName>
        <fullName evidence="1">Uncharacterized protein</fullName>
    </submittedName>
</protein>
<proteinExistence type="predicted"/>
<reference evidence="1 2" key="1">
    <citation type="submission" date="2015-04" db="EMBL/GenBank/DDBJ databases">
        <title>Lasius niger genome sequencing.</title>
        <authorList>
            <person name="Konorov E.A."/>
            <person name="Nikitin M.A."/>
            <person name="Kirill M.V."/>
            <person name="Chang P."/>
        </authorList>
    </citation>
    <scope>NUCLEOTIDE SEQUENCE [LARGE SCALE GENOMIC DNA]</scope>
    <source>
        <tissue evidence="1">Whole</tissue>
    </source>
</reference>
<evidence type="ECO:0000313" key="2">
    <source>
        <dbReference type="Proteomes" id="UP000036403"/>
    </source>
</evidence>
<dbReference type="Proteomes" id="UP000036403">
    <property type="component" value="Unassembled WGS sequence"/>
</dbReference>
<gene>
    <name evidence="1" type="ORF">RF55_7651</name>
</gene>
<name>A0A0J7KQ21_LASNI</name>
<accession>A0A0J7KQ21</accession>
<dbReference type="AlphaFoldDB" id="A0A0J7KQ21"/>
<dbReference type="PaxDb" id="67767-A0A0J7KQ21"/>
<evidence type="ECO:0000313" key="1">
    <source>
        <dbReference type="EMBL" id="KMQ92376.1"/>
    </source>
</evidence>
<comment type="caution">
    <text evidence="1">The sequence shown here is derived from an EMBL/GenBank/DDBJ whole genome shotgun (WGS) entry which is preliminary data.</text>
</comment>
<dbReference type="EMBL" id="LBMM01004479">
    <property type="protein sequence ID" value="KMQ92376.1"/>
    <property type="molecule type" value="Genomic_DNA"/>
</dbReference>
<keyword evidence="2" id="KW-1185">Reference proteome</keyword>
<sequence length="74" mass="8263">MEVSSNVCIADQACNETQTAIEEEEEEDGCNERNPQLNVTLLESPPKKSSTVRAHILGIAPFKNIPLWQHINCK</sequence>